<evidence type="ECO:0000256" key="3">
    <source>
        <dbReference type="ARBA" id="ARBA00023110"/>
    </source>
</evidence>
<evidence type="ECO:0000256" key="5">
    <source>
        <dbReference type="PROSITE-ProRule" id="PRU00277"/>
    </source>
</evidence>
<dbReference type="GO" id="GO:0003755">
    <property type="term" value="F:peptidyl-prolyl cis-trans isomerase activity"/>
    <property type="evidence" value="ECO:0007669"/>
    <property type="project" value="UniProtKB-KW"/>
</dbReference>
<dbReference type="Proteomes" id="UP000244722">
    <property type="component" value="Unassembled WGS sequence"/>
</dbReference>
<dbReference type="PANTHER" id="PTHR43811">
    <property type="entry name" value="FKBP-TYPE PEPTIDYL-PROLYL CIS-TRANS ISOMERASE FKPA"/>
    <property type="match status" value="1"/>
</dbReference>
<feature type="region of interest" description="Disordered" evidence="6">
    <location>
        <begin position="171"/>
        <end position="292"/>
    </location>
</feature>
<evidence type="ECO:0000313" key="8">
    <source>
        <dbReference type="EMBL" id="PUU73053.1"/>
    </source>
</evidence>
<evidence type="ECO:0000256" key="1">
    <source>
        <dbReference type="ARBA" id="ARBA00000971"/>
    </source>
</evidence>
<reference evidence="8 9" key="1">
    <citation type="submission" date="2017-04" db="EMBL/GenBank/DDBJ databases">
        <title>Draft genome sequence of Tuber borchii Vittad., a whitish edible truffle.</title>
        <authorList>
            <consortium name="DOE Joint Genome Institute"/>
            <person name="Murat C."/>
            <person name="Kuo A."/>
            <person name="Barry K.W."/>
            <person name="Clum A."/>
            <person name="Dockter R.B."/>
            <person name="Fauchery L."/>
            <person name="Iotti M."/>
            <person name="Kohler A."/>
            <person name="Labutti K."/>
            <person name="Lindquist E.A."/>
            <person name="Lipzen A."/>
            <person name="Ohm R.A."/>
            <person name="Wang M."/>
            <person name="Grigoriev I.V."/>
            <person name="Zambonelli A."/>
            <person name="Martin F.M."/>
        </authorList>
    </citation>
    <scope>NUCLEOTIDE SEQUENCE [LARGE SCALE GENOMIC DNA]</scope>
    <source>
        <strain evidence="8 9">Tbo3840</strain>
    </source>
</reference>
<evidence type="ECO:0000256" key="4">
    <source>
        <dbReference type="ARBA" id="ARBA00023235"/>
    </source>
</evidence>
<dbReference type="PROSITE" id="PS50059">
    <property type="entry name" value="FKBP_PPIASE"/>
    <property type="match status" value="1"/>
</dbReference>
<accession>A0A2T6ZC45</accession>
<dbReference type="Pfam" id="PF17800">
    <property type="entry name" value="NPL"/>
    <property type="match status" value="1"/>
</dbReference>
<dbReference type="InterPro" id="IPR046357">
    <property type="entry name" value="PPIase_dom_sf"/>
</dbReference>
<dbReference type="Pfam" id="PF00254">
    <property type="entry name" value="FKBP_C"/>
    <property type="match status" value="1"/>
</dbReference>
<proteinExistence type="predicted"/>
<keyword evidence="4 5" id="KW-0413">Isomerase</keyword>
<name>A0A2T6ZC45_TUBBO</name>
<feature type="region of interest" description="Disordered" evidence="6">
    <location>
        <begin position="67"/>
        <end position="97"/>
    </location>
</feature>
<dbReference type="Gene3D" id="2.60.120.340">
    <property type="entry name" value="Nucleoplasmin core domain"/>
    <property type="match status" value="1"/>
</dbReference>
<dbReference type="AlphaFoldDB" id="A0A2T6ZC45"/>
<keyword evidence="9" id="KW-1185">Reference proteome</keyword>
<evidence type="ECO:0000313" key="9">
    <source>
        <dbReference type="Proteomes" id="UP000244722"/>
    </source>
</evidence>
<protein>
    <recommendedName>
        <fullName evidence="2 5">peptidylprolyl isomerase</fullName>
        <ecNumber evidence="2 5">5.2.1.8</ecNumber>
    </recommendedName>
</protein>
<feature type="compositionally biased region" description="Basic and acidic residues" evidence="6">
    <location>
        <begin position="190"/>
        <end position="207"/>
    </location>
</feature>
<dbReference type="InterPro" id="IPR001179">
    <property type="entry name" value="PPIase_FKBP_dom"/>
</dbReference>
<dbReference type="EC" id="5.2.1.8" evidence="2 5"/>
<evidence type="ECO:0000256" key="6">
    <source>
        <dbReference type="SAM" id="MobiDB-lite"/>
    </source>
</evidence>
<feature type="compositionally biased region" description="Polar residues" evidence="6">
    <location>
        <begin position="238"/>
        <end position="248"/>
    </location>
</feature>
<dbReference type="Gene3D" id="3.10.50.40">
    <property type="match status" value="1"/>
</dbReference>
<comment type="caution">
    <text evidence="8">The sequence shown here is derived from an EMBL/GenBank/DDBJ whole genome shotgun (WGS) entry which is preliminary data.</text>
</comment>
<dbReference type="OrthoDB" id="77911at2759"/>
<dbReference type="SUPFAM" id="SSF54534">
    <property type="entry name" value="FKBP-like"/>
    <property type="match status" value="1"/>
</dbReference>
<dbReference type="EMBL" id="NESQ01000419">
    <property type="protein sequence ID" value="PUU73053.1"/>
    <property type="molecule type" value="Genomic_DNA"/>
</dbReference>
<dbReference type="InterPro" id="IPR041232">
    <property type="entry name" value="NPL"/>
</dbReference>
<dbReference type="PANTHER" id="PTHR43811:SF19">
    <property type="entry name" value="39 KDA FK506-BINDING NUCLEAR PROTEIN"/>
    <property type="match status" value="1"/>
</dbReference>
<organism evidence="8 9">
    <name type="scientific">Tuber borchii</name>
    <name type="common">White truffle</name>
    <dbReference type="NCBI Taxonomy" id="42251"/>
    <lineage>
        <taxon>Eukaryota</taxon>
        <taxon>Fungi</taxon>
        <taxon>Dikarya</taxon>
        <taxon>Ascomycota</taxon>
        <taxon>Pezizomycotina</taxon>
        <taxon>Pezizomycetes</taxon>
        <taxon>Pezizales</taxon>
        <taxon>Tuberaceae</taxon>
        <taxon>Tuber</taxon>
    </lineage>
</organism>
<evidence type="ECO:0000259" key="7">
    <source>
        <dbReference type="PROSITE" id="PS50059"/>
    </source>
</evidence>
<comment type="catalytic activity">
    <reaction evidence="1 5">
        <text>[protein]-peptidylproline (omega=180) = [protein]-peptidylproline (omega=0)</text>
        <dbReference type="Rhea" id="RHEA:16237"/>
        <dbReference type="Rhea" id="RHEA-COMP:10747"/>
        <dbReference type="Rhea" id="RHEA-COMP:10748"/>
        <dbReference type="ChEBI" id="CHEBI:83833"/>
        <dbReference type="ChEBI" id="CHEBI:83834"/>
        <dbReference type="EC" id="5.2.1.8"/>
    </reaction>
</comment>
<evidence type="ECO:0000256" key="2">
    <source>
        <dbReference type="ARBA" id="ARBA00013194"/>
    </source>
</evidence>
<sequence length="408" mass="44138">MPSHLPPAPWSLHISPGQSRPPTADVSPATIHLTGVAIDPPIESCDGRGLGRAALTVASEYFTDSDYYSGKDSDDDSDKGVPPTKRMMGNSSTTDVNNASNISIEDAVSSQTLGASVVCSLDSAKKQRQPLNLIIRRDQFVYFKVEGNCDVYLTGHYVSHTGDADVIYSRHDDDSDLSPACNTHCPDGQIDSREPNDYGTNDNEKVEGAGISDKNVHKTSRKRHAEDEAIDEIKLAPRNQSDIQNTLPERQHKKLKGNDGKTVQVTTNSNEEEAKRAARSGPSETRVLGEGGVASSSEEWVVEGMKITDVKVGTGLTAIKGAKLYIHCRGMVEGGVVFDDNMDGLPFVFVMGEGEMIPGWEIGLLGMRVGGERRLDIPPALCTGEDEEIPGAPADAHWLYDVKLTYVK</sequence>
<feature type="region of interest" description="Disordered" evidence="6">
    <location>
        <begin position="1"/>
        <end position="27"/>
    </location>
</feature>
<feature type="compositionally biased region" description="Basic and acidic residues" evidence="6">
    <location>
        <begin position="224"/>
        <end position="235"/>
    </location>
</feature>
<dbReference type="STRING" id="42251.A0A2T6ZC45"/>
<keyword evidence="3 5" id="KW-0697">Rotamase</keyword>
<gene>
    <name evidence="8" type="ORF">B9Z19DRAFT_1069284</name>
</gene>
<feature type="domain" description="PPIase FKBP-type" evidence="7">
    <location>
        <begin position="321"/>
        <end position="408"/>
    </location>
</feature>